<evidence type="ECO:0000313" key="8">
    <source>
        <dbReference type="Proteomes" id="UP000095767"/>
    </source>
</evidence>
<dbReference type="STRING" id="888268.A0A1E5UV86"/>
<evidence type="ECO:0000256" key="5">
    <source>
        <dbReference type="ARBA" id="ARBA00023004"/>
    </source>
</evidence>
<dbReference type="InterPro" id="IPR004294">
    <property type="entry name" value="Carotenoid_Oase"/>
</dbReference>
<reference evidence="7 8" key="1">
    <citation type="submission" date="2016-09" db="EMBL/GenBank/DDBJ databases">
        <title>The draft genome of Dichanthelium oligosanthes: A C3 panicoid grass species.</title>
        <authorList>
            <person name="Studer A.J."/>
            <person name="Schnable J.C."/>
            <person name="Brutnell T.P."/>
        </authorList>
    </citation>
    <scope>NUCLEOTIDE SEQUENCE [LARGE SCALE GENOMIC DNA]</scope>
    <source>
        <strain evidence="8">cv. Kellogg 1175</strain>
        <tissue evidence="7">Leaf</tissue>
    </source>
</reference>
<gene>
    <name evidence="7" type="ORF">BAE44_0022266</name>
</gene>
<dbReference type="GO" id="GO:0010436">
    <property type="term" value="F:carotenoid dioxygenase activity"/>
    <property type="evidence" value="ECO:0007669"/>
    <property type="project" value="TreeGrafter"/>
</dbReference>
<evidence type="ECO:0008006" key="9">
    <source>
        <dbReference type="Google" id="ProtNLM"/>
    </source>
</evidence>
<comment type="similarity">
    <text evidence="1">Belongs to the carotenoid oxygenase family.</text>
</comment>
<evidence type="ECO:0000256" key="4">
    <source>
        <dbReference type="ARBA" id="ARBA00022964"/>
    </source>
</evidence>
<keyword evidence="2 6" id="KW-0479">Metal-binding</keyword>
<dbReference type="AlphaFoldDB" id="A0A1E5UV86"/>
<evidence type="ECO:0000256" key="1">
    <source>
        <dbReference type="ARBA" id="ARBA00006787"/>
    </source>
</evidence>
<name>A0A1E5UV86_9POAL</name>
<comment type="cofactor">
    <cofactor evidence="6">
        <name>Fe(2+)</name>
        <dbReference type="ChEBI" id="CHEBI:29033"/>
    </cofactor>
    <text evidence="6">Binds 1 Fe(2+) ion per subunit.</text>
</comment>
<dbReference type="GO" id="GO:0046872">
    <property type="term" value="F:metal ion binding"/>
    <property type="evidence" value="ECO:0007669"/>
    <property type="project" value="UniProtKB-KW"/>
</dbReference>
<dbReference type="OrthoDB" id="763867at2759"/>
<keyword evidence="4" id="KW-0223">Dioxygenase</keyword>
<keyword evidence="4" id="KW-0560">Oxidoreductase</keyword>
<comment type="caution">
    <text evidence="7">The sequence shown here is derived from an EMBL/GenBank/DDBJ whole genome shotgun (WGS) entry which is preliminary data.</text>
</comment>
<dbReference type="GO" id="GO:0009570">
    <property type="term" value="C:chloroplast stroma"/>
    <property type="evidence" value="ECO:0007669"/>
    <property type="project" value="TreeGrafter"/>
</dbReference>
<sequence length="100" mass="11528">MIAKLHFDKQDEDNNQLISVEYHALQENQYCSGVQFIAKENGIDEDDGWVITYVHDEGTDISQAYIIDAKRFGEKPIAKITLPQRVPYGFHCNFSISNYK</sequence>
<dbReference type="Pfam" id="PF03055">
    <property type="entry name" value="RPE65"/>
    <property type="match status" value="1"/>
</dbReference>
<dbReference type="Proteomes" id="UP000095767">
    <property type="component" value="Unassembled WGS sequence"/>
</dbReference>
<evidence type="ECO:0000256" key="3">
    <source>
        <dbReference type="ARBA" id="ARBA00022946"/>
    </source>
</evidence>
<proteinExistence type="inferred from homology"/>
<dbReference type="PANTHER" id="PTHR10543:SF142">
    <property type="entry name" value="OS06G0162550 PROTEIN"/>
    <property type="match status" value="1"/>
</dbReference>
<protein>
    <recommendedName>
        <fullName evidence="9">Dioxygenase</fullName>
    </recommendedName>
</protein>
<keyword evidence="8" id="KW-1185">Reference proteome</keyword>
<dbReference type="GO" id="GO:0016121">
    <property type="term" value="P:carotene catabolic process"/>
    <property type="evidence" value="ECO:0007669"/>
    <property type="project" value="TreeGrafter"/>
</dbReference>
<keyword evidence="5 6" id="KW-0408">Iron</keyword>
<evidence type="ECO:0000256" key="6">
    <source>
        <dbReference type="PIRSR" id="PIRSR604294-1"/>
    </source>
</evidence>
<organism evidence="7 8">
    <name type="scientific">Dichanthelium oligosanthes</name>
    <dbReference type="NCBI Taxonomy" id="888268"/>
    <lineage>
        <taxon>Eukaryota</taxon>
        <taxon>Viridiplantae</taxon>
        <taxon>Streptophyta</taxon>
        <taxon>Embryophyta</taxon>
        <taxon>Tracheophyta</taxon>
        <taxon>Spermatophyta</taxon>
        <taxon>Magnoliopsida</taxon>
        <taxon>Liliopsida</taxon>
        <taxon>Poales</taxon>
        <taxon>Poaceae</taxon>
        <taxon>PACMAD clade</taxon>
        <taxon>Panicoideae</taxon>
        <taxon>Panicodae</taxon>
        <taxon>Paniceae</taxon>
        <taxon>Dichantheliinae</taxon>
        <taxon>Dichanthelium</taxon>
    </lineage>
</organism>
<evidence type="ECO:0000313" key="7">
    <source>
        <dbReference type="EMBL" id="OEL16715.1"/>
    </source>
</evidence>
<dbReference type="EMBL" id="LWDX02062151">
    <property type="protein sequence ID" value="OEL16715.1"/>
    <property type="molecule type" value="Genomic_DNA"/>
</dbReference>
<dbReference type="PANTHER" id="PTHR10543">
    <property type="entry name" value="BETA-CAROTENE DIOXYGENASE"/>
    <property type="match status" value="1"/>
</dbReference>
<keyword evidence="3" id="KW-0809">Transit peptide</keyword>
<feature type="binding site" evidence="6">
    <location>
        <position position="91"/>
    </location>
    <ligand>
        <name>Fe cation</name>
        <dbReference type="ChEBI" id="CHEBI:24875"/>
        <note>catalytic</note>
    </ligand>
</feature>
<accession>A0A1E5UV86</accession>
<evidence type="ECO:0000256" key="2">
    <source>
        <dbReference type="ARBA" id="ARBA00022723"/>
    </source>
</evidence>